<dbReference type="RefSeq" id="WP_249750027.1">
    <property type="nucleotide sequence ID" value="NZ_CP097298.1"/>
</dbReference>
<dbReference type="PANTHER" id="PTHR40115:SF1">
    <property type="entry name" value="INNER MEMBRANE PROTEIN WITH PEPSY TM HELIX"/>
    <property type="match status" value="1"/>
</dbReference>
<protein>
    <submittedName>
        <fullName evidence="3">PepSY-associated TM helix domain-containing protein</fullName>
    </submittedName>
</protein>
<feature type="transmembrane region" description="Helical" evidence="2">
    <location>
        <begin position="41"/>
        <end position="63"/>
    </location>
</feature>
<feature type="region of interest" description="Disordered" evidence="1">
    <location>
        <begin position="1"/>
        <end position="25"/>
    </location>
</feature>
<evidence type="ECO:0000256" key="2">
    <source>
        <dbReference type="SAM" id="Phobius"/>
    </source>
</evidence>
<feature type="transmembrane region" description="Helical" evidence="2">
    <location>
        <begin position="176"/>
        <end position="203"/>
    </location>
</feature>
<dbReference type="EMBL" id="CP097649">
    <property type="protein sequence ID" value="URI14238.1"/>
    <property type="molecule type" value="Genomic_DNA"/>
</dbReference>
<reference evidence="3" key="1">
    <citation type="submission" date="2022-05" db="EMBL/GenBank/DDBJ databases">
        <title>Brevundimonas albigilva TT17 genome sequence.</title>
        <authorList>
            <person name="Lee K."/>
            <person name="Son H."/>
        </authorList>
    </citation>
    <scope>NUCLEOTIDE SEQUENCE</scope>
    <source>
        <strain evidence="3">TT17</strain>
    </source>
</reference>
<evidence type="ECO:0000313" key="4">
    <source>
        <dbReference type="Proteomes" id="UP001055429"/>
    </source>
</evidence>
<dbReference type="Proteomes" id="UP001055429">
    <property type="component" value="Chromosome"/>
</dbReference>
<keyword evidence="2" id="KW-0472">Membrane</keyword>
<keyword evidence="4" id="KW-1185">Reference proteome</keyword>
<organism evidence="3 4">
    <name type="scientific">Brevundimonas albigilva</name>
    <dbReference type="NCBI Taxonomy" id="1312364"/>
    <lineage>
        <taxon>Bacteria</taxon>
        <taxon>Pseudomonadati</taxon>
        <taxon>Pseudomonadota</taxon>
        <taxon>Alphaproteobacteria</taxon>
        <taxon>Caulobacterales</taxon>
        <taxon>Caulobacteraceae</taxon>
        <taxon>Brevundimonas</taxon>
    </lineage>
</organism>
<evidence type="ECO:0000313" key="3">
    <source>
        <dbReference type="EMBL" id="URI14238.1"/>
    </source>
</evidence>
<accession>A0ABY4SN33</accession>
<gene>
    <name evidence="3" type="ORF">M8231_10430</name>
</gene>
<dbReference type="InterPro" id="IPR032307">
    <property type="entry name" value="PepSY_TM-like_2"/>
</dbReference>
<keyword evidence="2" id="KW-1133">Transmembrane helix</keyword>
<feature type="transmembrane region" description="Helical" evidence="2">
    <location>
        <begin position="209"/>
        <end position="228"/>
    </location>
</feature>
<sequence>MTDLAPQRQAESAKPARPQPAKPKAALNGARSFWLKQLHSWHWISAALSLVGMILFAVTGITLNHAAQIPAEPVTVEQTATLPQPLLDRLSSFPDETTDPAPEAVARWASRTLSVDIAGKPTETTPDEIYVALPTPGGDGWLTIDRATGDALHENTTRGWIAYLNDLHKGRNAGPVWYWFIDVFAVACVIFAVTGLGLMWLHARGRPSTWPLAGLGLLIPVVIALIFIH</sequence>
<name>A0ABY4SN33_9CAUL</name>
<dbReference type="Pfam" id="PF16357">
    <property type="entry name" value="PepSY_TM_like_2"/>
    <property type="match status" value="1"/>
</dbReference>
<dbReference type="PANTHER" id="PTHR40115">
    <property type="entry name" value="INNER MEMBRANE PROTEIN WITH PEPSY TM HELIX"/>
    <property type="match status" value="1"/>
</dbReference>
<evidence type="ECO:0000256" key="1">
    <source>
        <dbReference type="SAM" id="MobiDB-lite"/>
    </source>
</evidence>
<keyword evidence="2" id="KW-0812">Transmembrane</keyword>
<proteinExistence type="predicted"/>